<gene>
    <name evidence="3" type="ORF">DTO96_100953</name>
</gene>
<feature type="signal peptide" evidence="2">
    <location>
        <begin position="1"/>
        <end position="22"/>
    </location>
</feature>
<evidence type="ECO:0000256" key="2">
    <source>
        <dbReference type="SAM" id="SignalP"/>
    </source>
</evidence>
<organism evidence="3 4">
    <name type="scientific">Ephemeroptericola cinctiostellae</name>
    <dbReference type="NCBI Taxonomy" id="2268024"/>
    <lineage>
        <taxon>Bacteria</taxon>
        <taxon>Pseudomonadati</taxon>
        <taxon>Pseudomonadota</taxon>
        <taxon>Betaproteobacteria</taxon>
        <taxon>Burkholderiales</taxon>
        <taxon>Burkholderiaceae</taxon>
        <taxon>Ephemeroptericola</taxon>
    </lineage>
</organism>
<feature type="compositionally biased region" description="Basic residues" evidence="1">
    <location>
        <begin position="64"/>
        <end position="81"/>
    </location>
</feature>
<reference evidence="4" key="1">
    <citation type="submission" date="2018-07" db="EMBL/GenBank/DDBJ databases">
        <authorList>
            <person name="Kim H."/>
        </authorList>
    </citation>
    <scope>NUCLEOTIDE SEQUENCE [LARGE SCALE GENOMIC DNA]</scope>
    <source>
        <strain evidence="4">F02</strain>
    </source>
</reference>
<evidence type="ECO:0008006" key="5">
    <source>
        <dbReference type="Google" id="ProtNLM"/>
    </source>
</evidence>
<sequence length="81" mass="8935">MKKTLATLMFLAFGLGASTSFAQNAEPAHVPNPAAHSMKMDAPQTHQMAPAPHAPGMQLEPHHKPVMKKHRKPKNHMHKPM</sequence>
<dbReference type="EMBL" id="CP031124">
    <property type="protein sequence ID" value="AXF85227.1"/>
    <property type="molecule type" value="Genomic_DNA"/>
</dbReference>
<keyword evidence="2" id="KW-0732">Signal</keyword>
<keyword evidence="4" id="KW-1185">Reference proteome</keyword>
<dbReference type="KEGG" id="hyf:DTO96_100953"/>
<proteinExistence type="predicted"/>
<name>A0A345DA39_9BURK</name>
<accession>A0A345DA39</accession>
<feature type="region of interest" description="Disordered" evidence="1">
    <location>
        <begin position="29"/>
        <end position="81"/>
    </location>
</feature>
<feature type="chain" id="PRO_5016840503" description="Acid shock protein" evidence="2">
    <location>
        <begin position="23"/>
        <end position="81"/>
    </location>
</feature>
<dbReference type="RefSeq" id="WP_114562447.1">
    <property type="nucleotide sequence ID" value="NZ_CP031124.1"/>
</dbReference>
<dbReference type="AlphaFoldDB" id="A0A345DA39"/>
<evidence type="ECO:0000313" key="4">
    <source>
        <dbReference type="Proteomes" id="UP000252182"/>
    </source>
</evidence>
<evidence type="ECO:0000313" key="3">
    <source>
        <dbReference type="EMBL" id="AXF85227.1"/>
    </source>
</evidence>
<protein>
    <recommendedName>
        <fullName evidence="5">Acid shock protein</fullName>
    </recommendedName>
</protein>
<dbReference type="Proteomes" id="UP000252182">
    <property type="component" value="Chromosome"/>
</dbReference>
<evidence type="ECO:0000256" key="1">
    <source>
        <dbReference type="SAM" id="MobiDB-lite"/>
    </source>
</evidence>